<dbReference type="Proteomes" id="UP000774617">
    <property type="component" value="Unassembled WGS sequence"/>
</dbReference>
<feature type="compositionally biased region" description="Pro residues" evidence="1">
    <location>
        <begin position="9"/>
        <end position="38"/>
    </location>
</feature>
<feature type="region of interest" description="Disordered" evidence="1">
    <location>
        <begin position="360"/>
        <end position="612"/>
    </location>
</feature>
<feature type="compositionally biased region" description="Low complexity" evidence="1">
    <location>
        <begin position="101"/>
        <end position="110"/>
    </location>
</feature>
<feature type="compositionally biased region" description="Polar residues" evidence="1">
    <location>
        <begin position="376"/>
        <end position="385"/>
    </location>
</feature>
<comment type="caution">
    <text evidence="2">The sequence shown here is derived from an EMBL/GenBank/DDBJ whole genome shotgun (WGS) entry which is preliminary data.</text>
</comment>
<protein>
    <submittedName>
        <fullName evidence="2">Uncharacterized protein</fullName>
    </submittedName>
</protein>
<sequence length="628" mass="69015">MSWSAPSPGSAPPYKAPPPYAQHTYPPQPPYAPHPHPPQSHQQMVPPHHPPSGAPTTYPPKRKGNAVITRYPPPPNYQPPQPPPGQYPPQAYPQPQPYPPQHYQQGYQGYQPPPPQGYPPNQGYQPGWQHSPTYPPPQGYQPQGCPQPAPPPPDAPSAPPAYQPNGWQQSPIYPPSSAAYPPPPPDSAVSPTTVPPGTGNSSPSQSSRPSKSRRNTRTASINPSEAPESHKLYQSEQYTINLGLDEWDQADFEGAIWPKANEPVDADFSLGVITWHPANETTRALPSDYLAAEEMASEPMPPKIGNGDTVSKYFAPDNAHEAFLNIRQTDGWDSIKNDSIFYEFPKTSDIVALEDVLANRDRPDPEGENPYPSIAETKSSAQESEYNVMDNLEQALSSEQAAGRARRESGTDNSTPPPIARDDAQEALLASLGVTGSPKPVQPSTNPQPPKCGKRGSTDRDRTAKADNPRHREDSLYSRPPPPTHQNGSGPRGHYSSQDAPTTNLQSPALPPPPQRRRSSSLDPWKTEQTPVRDGDRRQSPARSDHSQQTAAGSDFFPMDDSDLFNRSAPEPQKPRLHRADSSAGRKRSYEEAESPQRQEDDYAKRFKRKQPRVAAAYGYVPDRILNC</sequence>
<proteinExistence type="predicted"/>
<accession>A0ABQ8GSC5</accession>
<dbReference type="EMBL" id="JAGTJR010000002">
    <property type="protein sequence ID" value="KAH7063393.1"/>
    <property type="molecule type" value="Genomic_DNA"/>
</dbReference>
<feature type="region of interest" description="Disordered" evidence="1">
    <location>
        <begin position="1"/>
        <end position="232"/>
    </location>
</feature>
<evidence type="ECO:0000313" key="3">
    <source>
        <dbReference type="Proteomes" id="UP000774617"/>
    </source>
</evidence>
<reference evidence="2 3" key="1">
    <citation type="journal article" date="2021" name="Nat. Commun.">
        <title>Genetic determinants of endophytism in the Arabidopsis root mycobiome.</title>
        <authorList>
            <person name="Mesny F."/>
            <person name="Miyauchi S."/>
            <person name="Thiergart T."/>
            <person name="Pickel B."/>
            <person name="Atanasova L."/>
            <person name="Karlsson M."/>
            <person name="Huettel B."/>
            <person name="Barry K.W."/>
            <person name="Haridas S."/>
            <person name="Chen C."/>
            <person name="Bauer D."/>
            <person name="Andreopoulos W."/>
            <person name="Pangilinan J."/>
            <person name="LaButti K."/>
            <person name="Riley R."/>
            <person name="Lipzen A."/>
            <person name="Clum A."/>
            <person name="Drula E."/>
            <person name="Henrissat B."/>
            <person name="Kohler A."/>
            <person name="Grigoriev I.V."/>
            <person name="Martin F.M."/>
            <person name="Hacquard S."/>
        </authorList>
    </citation>
    <scope>NUCLEOTIDE SEQUENCE [LARGE SCALE GENOMIC DNA]</scope>
    <source>
        <strain evidence="2 3">MPI-SDFR-AT-0080</strain>
    </source>
</reference>
<feature type="compositionally biased region" description="Polar residues" evidence="1">
    <location>
        <begin position="485"/>
        <end position="504"/>
    </location>
</feature>
<name>A0ABQ8GSC5_9PEZI</name>
<feature type="compositionally biased region" description="Low complexity" evidence="1">
    <location>
        <begin position="187"/>
        <end position="209"/>
    </location>
</feature>
<keyword evidence="3" id="KW-1185">Reference proteome</keyword>
<feature type="compositionally biased region" description="Basic and acidic residues" evidence="1">
    <location>
        <begin position="531"/>
        <end position="546"/>
    </location>
</feature>
<evidence type="ECO:0000256" key="1">
    <source>
        <dbReference type="SAM" id="MobiDB-lite"/>
    </source>
</evidence>
<feature type="compositionally biased region" description="Basic and acidic residues" evidence="1">
    <location>
        <begin position="588"/>
        <end position="605"/>
    </location>
</feature>
<feature type="compositionally biased region" description="Basic and acidic residues" evidence="1">
    <location>
        <begin position="456"/>
        <end position="476"/>
    </location>
</feature>
<organism evidence="2 3">
    <name type="scientific">Macrophomina phaseolina</name>
    <dbReference type="NCBI Taxonomy" id="35725"/>
    <lineage>
        <taxon>Eukaryota</taxon>
        <taxon>Fungi</taxon>
        <taxon>Dikarya</taxon>
        <taxon>Ascomycota</taxon>
        <taxon>Pezizomycotina</taxon>
        <taxon>Dothideomycetes</taxon>
        <taxon>Dothideomycetes incertae sedis</taxon>
        <taxon>Botryosphaeriales</taxon>
        <taxon>Botryosphaeriaceae</taxon>
        <taxon>Macrophomina</taxon>
    </lineage>
</organism>
<feature type="compositionally biased region" description="Pro residues" evidence="1">
    <location>
        <begin position="133"/>
        <end position="162"/>
    </location>
</feature>
<evidence type="ECO:0000313" key="2">
    <source>
        <dbReference type="EMBL" id="KAH7063393.1"/>
    </source>
</evidence>
<gene>
    <name evidence="2" type="ORF">B0J12DRAFT_694301</name>
</gene>
<feature type="compositionally biased region" description="Pro residues" evidence="1">
    <location>
        <begin position="71"/>
        <end position="100"/>
    </location>
</feature>